<keyword evidence="10" id="KW-0472">Membrane</keyword>
<keyword evidence="9" id="KW-1278">Translocase</keyword>
<evidence type="ECO:0000256" key="4">
    <source>
        <dbReference type="ARBA" id="ARBA00022475"/>
    </source>
</evidence>
<dbReference type="InterPro" id="IPR050107">
    <property type="entry name" value="ABC_carbohydrate_import_ATPase"/>
</dbReference>
<dbReference type="Proteomes" id="UP000032611">
    <property type="component" value="Chromosome"/>
</dbReference>
<dbReference type="PROSITE" id="PS00211">
    <property type="entry name" value="ABC_TRANSPORTER_1"/>
    <property type="match status" value="1"/>
</dbReference>
<dbReference type="FunFam" id="3.40.50.300:FF:000127">
    <property type="entry name" value="Ribose import ATP-binding protein RbsA"/>
    <property type="match status" value="1"/>
</dbReference>
<dbReference type="GO" id="GO:0005886">
    <property type="term" value="C:plasma membrane"/>
    <property type="evidence" value="ECO:0007669"/>
    <property type="project" value="UniProtKB-SubCell"/>
</dbReference>
<gene>
    <name evidence="12" type="ORF">TM49_02760</name>
</gene>
<evidence type="ECO:0000256" key="1">
    <source>
        <dbReference type="ARBA" id="ARBA00004202"/>
    </source>
</evidence>
<evidence type="ECO:0000256" key="8">
    <source>
        <dbReference type="ARBA" id="ARBA00022840"/>
    </source>
</evidence>
<dbReference type="SMART" id="SM00382">
    <property type="entry name" value="AAA"/>
    <property type="match status" value="2"/>
</dbReference>
<reference evidence="12 13" key="1">
    <citation type="journal article" date="2015" name="Genome Announc.">
        <title>Complete genome sequence of Martelella endophytica YC6887, which has antifungal activity associated with a halophyte.</title>
        <authorList>
            <person name="Khan A."/>
            <person name="Khan H."/>
            <person name="Chung E.J."/>
            <person name="Hossain M.T."/>
            <person name="Chung Y.R."/>
        </authorList>
    </citation>
    <scope>NUCLEOTIDE SEQUENCE [LARGE SCALE GENOMIC DNA]</scope>
    <source>
        <strain evidence="12">YC6887</strain>
    </source>
</reference>
<comment type="similarity">
    <text evidence="2">Belongs to the ABC transporter superfamily.</text>
</comment>
<name>A0A0D5LLP4_MAREN</name>
<dbReference type="AlphaFoldDB" id="A0A0D5LLP4"/>
<dbReference type="EMBL" id="CP010803">
    <property type="protein sequence ID" value="AJY44855.1"/>
    <property type="molecule type" value="Genomic_DNA"/>
</dbReference>
<keyword evidence="8 12" id="KW-0067">ATP-binding</keyword>
<dbReference type="InterPro" id="IPR003439">
    <property type="entry name" value="ABC_transporter-like_ATP-bd"/>
</dbReference>
<dbReference type="InterPro" id="IPR003593">
    <property type="entry name" value="AAA+_ATPase"/>
</dbReference>
<accession>A0A0D5LLP4</accession>
<dbReference type="CDD" id="cd03216">
    <property type="entry name" value="ABC_Carb_Monos_I"/>
    <property type="match status" value="1"/>
</dbReference>
<feature type="domain" description="ABC transporter" evidence="11">
    <location>
        <begin position="9"/>
        <end position="244"/>
    </location>
</feature>
<organism evidence="12 13">
    <name type="scientific">Martelella endophytica</name>
    <dbReference type="NCBI Taxonomy" id="1486262"/>
    <lineage>
        <taxon>Bacteria</taxon>
        <taxon>Pseudomonadati</taxon>
        <taxon>Pseudomonadota</taxon>
        <taxon>Alphaproteobacteria</taxon>
        <taxon>Hyphomicrobiales</taxon>
        <taxon>Aurantimonadaceae</taxon>
        <taxon>Martelella</taxon>
    </lineage>
</organism>
<evidence type="ECO:0000259" key="11">
    <source>
        <dbReference type="PROSITE" id="PS50893"/>
    </source>
</evidence>
<keyword evidence="13" id="KW-1185">Reference proteome</keyword>
<evidence type="ECO:0000313" key="12">
    <source>
        <dbReference type="EMBL" id="AJY44855.1"/>
    </source>
</evidence>
<sequence>MAEKAIPLVRMSGISKQFPGVKALDNVDFSLEAGEVHVLFGENGAGKSTLISILAGVYKPSEGEVLIDGHSVHFSSARDARAAGIGAVFQEFSLVPTRTVAENIFLGDEPLTGMLIDHAAMRHRAQEIFDEMGFALDVRRQVLSLSRAEQQMVEIAKAIHARAKILILDEPTASLTERETKELFRLVRNAKAAGTGIIYISHRIQEFTQIADRITVLRDGKLVGTVGARDLDHNALVEMMTGRAISEIYPAIAANPEAEPVLKIRGLKAAGVEGVDIDVRRGEVLGVAGLVGCGKSRAFRAAIGLGGIAAGSVTYKGRDVTGAPLAKLLKDGIFYLPSDRKEEGLMLGATAGDNIALSTLDHQETRGLFGLRRPKAVNRLTAEIGGRVDLSDAYLARTASKLSGGNQQKILFGKGLASDRDVYIFDEPTVGVDVGTRAALYQLIKQICEAGKAVVVISSDLPEAMNLAHRMLVFSQGRISASLSGDEIEEETILKAFFHEERQTA</sequence>
<evidence type="ECO:0000256" key="9">
    <source>
        <dbReference type="ARBA" id="ARBA00022967"/>
    </source>
</evidence>
<comment type="subcellular location">
    <subcellularLocation>
        <location evidence="1">Cell membrane</location>
        <topology evidence="1">Peripheral membrane protein</topology>
    </subcellularLocation>
</comment>
<evidence type="ECO:0000256" key="6">
    <source>
        <dbReference type="ARBA" id="ARBA00022737"/>
    </source>
</evidence>
<dbReference type="HOGENOM" id="CLU_000604_92_3_5"/>
<evidence type="ECO:0000256" key="2">
    <source>
        <dbReference type="ARBA" id="ARBA00005417"/>
    </source>
</evidence>
<dbReference type="PANTHER" id="PTHR43790">
    <property type="entry name" value="CARBOHYDRATE TRANSPORT ATP-BINDING PROTEIN MG119-RELATED"/>
    <property type="match status" value="1"/>
</dbReference>
<keyword evidence="6" id="KW-0677">Repeat</keyword>
<dbReference type="KEGG" id="mey:TM49_02760"/>
<keyword evidence="3" id="KW-0813">Transport</keyword>
<dbReference type="CDD" id="cd03215">
    <property type="entry name" value="ABC_Carb_Monos_II"/>
    <property type="match status" value="1"/>
</dbReference>
<dbReference type="GO" id="GO:0016887">
    <property type="term" value="F:ATP hydrolysis activity"/>
    <property type="evidence" value="ECO:0007669"/>
    <property type="project" value="InterPro"/>
</dbReference>
<evidence type="ECO:0000256" key="3">
    <source>
        <dbReference type="ARBA" id="ARBA00022448"/>
    </source>
</evidence>
<dbReference type="OrthoDB" id="9805029at2"/>
<dbReference type="Pfam" id="PF00005">
    <property type="entry name" value="ABC_tran"/>
    <property type="match status" value="2"/>
</dbReference>
<dbReference type="PROSITE" id="PS50893">
    <property type="entry name" value="ABC_TRANSPORTER_2"/>
    <property type="match status" value="2"/>
</dbReference>
<evidence type="ECO:0000313" key="13">
    <source>
        <dbReference type="Proteomes" id="UP000032611"/>
    </source>
</evidence>
<dbReference type="RefSeq" id="WP_045679442.1">
    <property type="nucleotide sequence ID" value="NZ_CP010803.1"/>
</dbReference>
<dbReference type="PANTHER" id="PTHR43790:SF9">
    <property type="entry name" value="GALACTOFURANOSE TRANSPORTER ATP-BINDING PROTEIN YTFR"/>
    <property type="match status" value="1"/>
</dbReference>
<dbReference type="InterPro" id="IPR027417">
    <property type="entry name" value="P-loop_NTPase"/>
</dbReference>
<proteinExistence type="inferred from homology"/>
<evidence type="ECO:0000256" key="5">
    <source>
        <dbReference type="ARBA" id="ARBA00022597"/>
    </source>
</evidence>
<dbReference type="PATRIC" id="fig|1486262.3.peg.572"/>
<dbReference type="InterPro" id="IPR017871">
    <property type="entry name" value="ABC_transporter-like_CS"/>
</dbReference>
<keyword evidence="7" id="KW-0547">Nucleotide-binding</keyword>
<dbReference type="STRING" id="1486262.TM49_02760"/>
<dbReference type="Gene3D" id="3.40.50.300">
    <property type="entry name" value="P-loop containing nucleotide triphosphate hydrolases"/>
    <property type="match status" value="2"/>
</dbReference>
<keyword evidence="4" id="KW-1003">Cell membrane</keyword>
<dbReference type="GO" id="GO:0005524">
    <property type="term" value="F:ATP binding"/>
    <property type="evidence" value="ECO:0007669"/>
    <property type="project" value="UniProtKB-KW"/>
</dbReference>
<feature type="domain" description="ABC transporter" evidence="11">
    <location>
        <begin position="256"/>
        <end position="501"/>
    </location>
</feature>
<keyword evidence="5" id="KW-0762">Sugar transport</keyword>
<evidence type="ECO:0000256" key="10">
    <source>
        <dbReference type="ARBA" id="ARBA00023136"/>
    </source>
</evidence>
<evidence type="ECO:0000256" key="7">
    <source>
        <dbReference type="ARBA" id="ARBA00022741"/>
    </source>
</evidence>
<protein>
    <submittedName>
        <fullName evidence="12">Sugar ABC transporter ATP-binding protein</fullName>
    </submittedName>
</protein>
<dbReference type="SUPFAM" id="SSF52540">
    <property type="entry name" value="P-loop containing nucleoside triphosphate hydrolases"/>
    <property type="match status" value="2"/>
</dbReference>